<gene>
    <name evidence="1" type="ORF">OCBIM_22010761mg</name>
</gene>
<accession>A0A0L8HNC1</accession>
<protein>
    <submittedName>
        <fullName evidence="1">Uncharacterized protein</fullName>
    </submittedName>
</protein>
<organism evidence="1">
    <name type="scientific">Octopus bimaculoides</name>
    <name type="common">California two-spotted octopus</name>
    <dbReference type="NCBI Taxonomy" id="37653"/>
    <lineage>
        <taxon>Eukaryota</taxon>
        <taxon>Metazoa</taxon>
        <taxon>Spiralia</taxon>
        <taxon>Lophotrochozoa</taxon>
        <taxon>Mollusca</taxon>
        <taxon>Cephalopoda</taxon>
        <taxon>Coleoidea</taxon>
        <taxon>Octopodiformes</taxon>
        <taxon>Octopoda</taxon>
        <taxon>Incirrata</taxon>
        <taxon>Octopodidae</taxon>
        <taxon>Octopus</taxon>
    </lineage>
</organism>
<name>A0A0L8HNC1_OCTBM</name>
<reference evidence="1" key="1">
    <citation type="submission" date="2015-07" db="EMBL/GenBank/DDBJ databases">
        <title>MeaNS - Measles Nucleotide Surveillance Program.</title>
        <authorList>
            <person name="Tran T."/>
            <person name="Druce J."/>
        </authorList>
    </citation>
    <scope>NUCLEOTIDE SEQUENCE</scope>
    <source>
        <strain evidence="1">UCB-OBI-ISO-001</strain>
        <tissue evidence="1">Gonad</tissue>
    </source>
</reference>
<dbReference type="EMBL" id="KQ417713">
    <property type="protein sequence ID" value="KOF90679.1"/>
    <property type="molecule type" value="Genomic_DNA"/>
</dbReference>
<proteinExistence type="predicted"/>
<sequence length="95" mass="11101">MLEIRHLPISNHIINKRFKHELHSTYWYMSLLLLTSLKEAPPLMLMKRANVINKMSRYATSCMPNRIAVHMLKNKAELPAETHQNKWTSSTSLSI</sequence>
<dbReference type="AlphaFoldDB" id="A0A0L8HNC1"/>
<evidence type="ECO:0000313" key="1">
    <source>
        <dbReference type="EMBL" id="KOF90679.1"/>
    </source>
</evidence>